<evidence type="ECO:0000256" key="5">
    <source>
        <dbReference type="ARBA" id="ARBA00023136"/>
    </source>
</evidence>
<dbReference type="FunFam" id="2.60.370.10:FF:000001">
    <property type="entry name" value="COX11 cytochrome c oxidase assembly homolog"/>
    <property type="match status" value="1"/>
</dbReference>
<organism evidence="8">
    <name type="scientific">Neospora caninum (strain Liverpool)</name>
    <dbReference type="NCBI Taxonomy" id="572307"/>
    <lineage>
        <taxon>Eukaryota</taxon>
        <taxon>Sar</taxon>
        <taxon>Alveolata</taxon>
        <taxon>Apicomplexa</taxon>
        <taxon>Conoidasida</taxon>
        <taxon>Coccidia</taxon>
        <taxon>Eucoccidiorida</taxon>
        <taxon>Eimeriorina</taxon>
        <taxon>Sarcocystidae</taxon>
        <taxon>Neospora</taxon>
    </lineage>
</organism>
<dbReference type="GO" id="GO:0005743">
    <property type="term" value="C:mitochondrial inner membrane"/>
    <property type="evidence" value="ECO:0007669"/>
    <property type="project" value="UniProtKB-SubCell"/>
</dbReference>
<gene>
    <name evidence="8" type="ORF">BN1204_022110</name>
</gene>
<feature type="transmembrane region" description="Helical" evidence="7">
    <location>
        <begin position="270"/>
        <end position="292"/>
    </location>
</feature>
<dbReference type="Pfam" id="PF04442">
    <property type="entry name" value="CtaG_Cox11"/>
    <property type="match status" value="1"/>
</dbReference>
<dbReference type="InterPro" id="IPR023471">
    <property type="entry name" value="CtaG/Cox11_dom_sf"/>
</dbReference>
<reference evidence="8" key="1">
    <citation type="journal article" date="2015" name="PLoS ONE">
        <title>Comprehensive Evaluation of Toxoplasma gondii VEG and Neospora caninum LIV Genomes with Tachyzoite Stage Transcriptome and Proteome Defines Novel Transcript Features.</title>
        <authorList>
            <person name="Ramaprasad A."/>
            <person name="Mourier T."/>
            <person name="Naeem R."/>
            <person name="Malas T.B."/>
            <person name="Moussa E."/>
            <person name="Panigrahi A."/>
            <person name="Vermont S.J."/>
            <person name="Otto T.D."/>
            <person name="Wastling J."/>
            <person name="Pain A."/>
        </authorList>
    </citation>
    <scope>NUCLEOTIDE SEQUENCE</scope>
    <source>
        <strain evidence="8">Liverpool</strain>
    </source>
</reference>
<dbReference type="Gene3D" id="2.60.370.10">
    <property type="entry name" value="Ctag/Cox11"/>
    <property type="match status" value="1"/>
</dbReference>
<comment type="subcellular location">
    <subcellularLocation>
        <location evidence="2">Mitochondrion inner membrane</location>
        <topology evidence="2">Single-pass membrane protein</topology>
        <orientation evidence="2">Intermembrane side</orientation>
    </subcellularLocation>
</comment>
<evidence type="ECO:0000256" key="2">
    <source>
        <dbReference type="ARBA" id="ARBA00004243"/>
    </source>
</evidence>
<keyword evidence="5 7" id="KW-0472">Membrane</keyword>
<sequence length="474" mass="51856">MTAASRVHRQLLSSSFSSSSVSSSFSSSSSPFGSSTSSLFSSRSLVSLSHSVSLSSPSPYARYLPPVSSRAPCPVCRTSLRRKGDKRCVSPFPLYLGCMRAPLGCSQKTRDFPRFSSFSAAFSSSPRFSSLSSSWCQPSSSSSTSRGGAPSISSPFSLLIRPGASPTRLKRRPQNLSSAILSLFSSSPYASYPSSSSSLSASCSPSSFSDASGASSLSSFLSVSPHLSLHVSRVSSLCPRSRSAFSSSPHSRLFRVDKEAKNEGEARRRWAVIGASLYFLLMSVAFAFVPLYEAFCQSTGYGGYVQIRNTHGGRKSGEEELVPSRERSGEEDEVLLEIDFASHCNVPWDFEPLQKRLIVAPGESALAFYRARNKLDRPVIGISLYNVMPPEAGIYFNKIQCFCFEEQMLNPHEEVDMPVFFFIDPDILDDPRLEQMKRITLSYVFNESDADIPEDYKNLPGAKPTDKKPPVVEI</sequence>
<comment type="function">
    <text evidence="1">Exerts its effect at some terminal stage of cytochrome c oxidase synthesis, probably by being involved in the insertion of the copper B into subunit I.</text>
</comment>
<evidence type="ECO:0000256" key="6">
    <source>
        <dbReference type="SAM" id="MobiDB-lite"/>
    </source>
</evidence>
<dbReference type="GO" id="GO:0005507">
    <property type="term" value="F:copper ion binding"/>
    <property type="evidence" value="ECO:0007669"/>
    <property type="project" value="InterPro"/>
</dbReference>
<keyword evidence="4 7" id="KW-1133">Transmembrane helix</keyword>
<keyword evidence="3 7" id="KW-0812">Transmembrane</keyword>
<name>A0A0F7U937_NEOCL</name>
<dbReference type="HAMAP" id="MF_00155">
    <property type="entry name" value="CtaG"/>
    <property type="match status" value="1"/>
</dbReference>
<evidence type="ECO:0000256" key="3">
    <source>
        <dbReference type="ARBA" id="ARBA00022692"/>
    </source>
</evidence>
<dbReference type="PANTHER" id="PTHR21320">
    <property type="entry name" value="CYTOCHROME C OXIDASE ASSEMBLY PROTEIN COX11-RELATED"/>
    <property type="match status" value="1"/>
</dbReference>
<dbReference type="SUPFAM" id="SSF110111">
    <property type="entry name" value="Ctag/Cox11"/>
    <property type="match status" value="1"/>
</dbReference>
<dbReference type="AlphaFoldDB" id="A0A0F7U937"/>
<evidence type="ECO:0000256" key="1">
    <source>
        <dbReference type="ARBA" id="ARBA00004007"/>
    </source>
</evidence>
<dbReference type="PANTHER" id="PTHR21320:SF3">
    <property type="entry name" value="CYTOCHROME C OXIDASE ASSEMBLY PROTEIN COX11, MITOCHONDRIAL-RELATED"/>
    <property type="match status" value="1"/>
</dbReference>
<accession>A0A0F7U937</accession>
<evidence type="ECO:0000313" key="8">
    <source>
        <dbReference type="EMBL" id="CEL66394.1"/>
    </source>
</evidence>
<evidence type="ECO:0000256" key="7">
    <source>
        <dbReference type="SAM" id="Phobius"/>
    </source>
</evidence>
<dbReference type="InterPro" id="IPR007533">
    <property type="entry name" value="Cyt_c_oxidase_assmbl_CtaG"/>
</dbReference>
<protein>
    <submittedName>
        <fullName evidence="8">Cytochrome C oxidase assembly protein cox11,putative</fullName>
    </submittedName>
</protein>
<feature type="region of interest" description="Disordered" evidence="6">
    <location>
        <begin position="455"/>
        <end position="474"/>
    </location>
</feature>
<evidence type="ECO:0000256" key="4">
    <source>
        <dbReference type="ARBA" id="ARBA00022989"/>
    </source>
</evidence>
<dbReference type="NCBIfam" id="NF003465">
    <property type="entry name" value="PRK05089.1"/>
    <property type="match status" value="1"/>
</dbReference>
<proteinExistence type="inferred from homology"/>
<dbReference type="EMBL" id="LN714481">
    <property type="protein sequence ID" value="CEL66394.1"/>
    <property type="molecule type" value="Genomic_DNA"/>
</dbReference>
<feature type="compositionally biased region" description="Basic and acidic residues" evidence="6">
    <location>
        <begin position="464"/>
        <end position="474"/>
    </location>
</feature>